<dbReference type="Proteomes" id="UP000268014">
    <property type="component" value="Unassembled WGS sequence"/>
</dbReference>
<dbReference type="InterPro" id="IPR027417">
    <property type="entry name" value="P-loop_NTPase"/>
</dbReference>
<dbReference type="PANTHER" id="PTHR24072">
    <property type="entry name" value="RHO FAMILY GTPASE"/>
    <property type="match status" value="1"/>
</dbReference>
<accession>A0A0N4WXW5</accession>
<evidence type="ECO:0000313" key="3">
    <source>
        <dbReference type="EMBL" id="VDO61123.1"/>
    </source>
</evidence>
<dbReference type="AlphaFoldDB" id="A0A0N4WXW5"/>
<keyword evidence="2" id="KW-0342">GTP-binding</keyword>
<organism evidence="5">
    <name type="scientific">Haemonchus placei</name>
    <name type="common">Barber's pole worm</name>
    <dbReference type="NCBI Taxonomy" id="6290"/>
    <lineage>
        <taxon>Eukaryota</taxon>
        <taxon>Metazoa</taxon>
        <taxon>Ecdysozoa</taxon>
        <taxon>Nematoda</taxon>
        <taxon>Chromadorea</taxon>
        <taxon>Rhabditida</taxon>
        <taxon>Rhabditina</taxon>
        <taxon>Rhabditomorpha</taxon>
        <taxon>Strongyloidea</taxon>
        <taxon>Trichostrongylidae</taxon>
        <taxon>Haemonchus</taxon>
    </lineage>
</organism>
<dbReference type="GO" id="GO:0005525">
    <property type="term" value="F:GTP binding"/>
    <property type="evidence" value="ECO:0007669"/>
    <property type="project" value="UniProtKB-KW"/>
</dbReference>
<proteinExistence type="predicted"/>
<dbReference type="InterPro" id="IPR001806">
    <property type="entry name" value="Small_GTPase"/>
</dbReference>
<dbReference type="SMART" id="SM00174">
    <property type="entry name" value="RHO"/>
    <property type="match status" value="1"/>
</dbReference>
<dbReference type="SUPFAM" id="SSF53335">
    <property type="entry name" value="S-adenosyl-L-methionine-dependent methyltransferases"/>
    <property type="match status" value="1"/>
</dbReference>
<dbReference type="GO" id="GO:0007264">
    <property type="term" value="P:small GTPase-mediated signal transduction"/>
    <property type="evidence" value="ECO:0007669"/>
    <property type="project" value="InterPro"/>
</dbReference>
<keyword evidence="4" id="KW-1185">Reference proteome</keyword>
<name>A0A0N4WXW5_HAEPC</name>
<dbReference type="OrthoDB" id="25896at2759"/>
<keyword evidence="1" id="KW-0547">Nucleotide-binding</keyword>
<protein>
    <submittedName>
        <fullName evidence="5">Methyltransferase-like protein 13</fullName>
    </submittedName>
</protein>
<evidence type="ECO:0000313" key="5">
    <source>
        <dbReference type="WBParaSite" id="HPLM_0001668001-mRNA-1"/>
    </source>
</evidence>
<dbReference type="Pfam" id="PF00071">
    <property type="entry name" value="Ras"/>
    <property type="match status" value="1"/>
</dbReference>
<reference evidence="5" key="1">
    <citation type="submission" date="2017-02" db="UniProtKB">
        <authorList>
            <consortium name="WormBaseParasite"/>
        </authorList>
    </citation>
    <scope>IDENTIFICATION</scope>
</reference>
<reference evidence="3 4" key="2">
    <citation type="submission" date="2018-11" db="EMBL/GenBank/DDBJ databases">
        <authorList>
            <consortium name="Pathogen Informatics"/>
        </authorList>
    </citation>
    <scope>NUCLEOTIDE SEQUENCE [LARGE SCALE GENOMIC DNA]</scope>
    <source>
        <strain evidence="3 4">MHpl1</strain>
    </source>
</reference>
<dbReference type="InterPro" id="IPR003578">
    <property type="entry name" value="Small_GTPase_Rho"/>
</dbReference>
<dbReference type="PRINTS" id="PR00449">
    <property type="entry name" value="RASTRNSFRMNG"/>
</dbReference>
<dbReference type="SUPFAM" id="SSF52540">
    <property type="entry name" value="P-loop containing nucleoside triphosphate hydrolases"/>
    <property type="match status" value="1"/>
</dbReference>
<dbReference type="Gene3D" id="3.40.50.300">
    <property type="entry name" value="P-loop containing nucleotide triphosphate hydrolases"/>
    <property type="match status" value="1"/>
</dbReference>
<evidence type="ECO:0000256" key="2">
    <source>
        <dbReference type="ARBA" id="ARBA00023134"/>
    </source>
</evidence>
<sequence length="370" mass="41217">MVRLTEVDLVRCVLIGDDESGKELMMKKYAAYSGVPYNAERGEVITAFNGRKCIFVDSSTAEQTNEEAHVFLLCVSVASQASVEETVRMILDAVVERIRGVPFVLVGTQIDKRLSMLISNYGSGEIKYMPMPLNQAESFAKRIGAGAYFECSEVTGEGLDEVFEGAFEVGHREESICLSDGNCVRLSDHIDDNDGFVRLLRNDVFVILAVHLTIPEKEMFTSGAVEIRKDVEANVLVVGMGFINSYLHHNYPKMQITTVDHDPKMLEIARKWFELRLDSRHTAITMDGIDFFKKAVLKGLHYNAIHIDACTLKDNVTTNCPVDVFYEKGTLDLLSRLITSKGVVIVNVLNINGQPYRAAKKVCLGVIPIH</sequence>
<evidence type="ECO:0000256" key="1">
    <source>
        <dbReference type="ARBA" id="ARBA00022741"/>
    </source>
</evidence>
<gene>
    <name evidence="3" type="ORF">HPLM_LOCUS16672</name>
</gene>
<dbReference type="WBParaSite" id="HPLM_0001668001-mRNA-1">
    <property type="protein sequence ID" value="HPLM_0001668001-mRNA-1"/>
    <property type="gene ID" value="HPLM_0001668001"/>
</dbReference>
<dbReference type="Gene3D" id="3.40.50.150">
    <property type="entry name" value="Vaccinia Virus protein VP39"/>
    <property type="match status" value="1"/>
</dbReference>
<evidence type="ECO:0000313" key="4">
    <source>
        <dbReference type="Proteomes" id="UP000268014"/>
    </source>
</evidence>
<dbReference type="GO" id="GO:0003924">
    <property type="term" value="F:GTPase activity"/>
    <property type="evidence" value="ECO:0007669"/>
    <property type="project" value="InterPro"/>
</dbReference>
<dbReference type="EMBL" id="UZAF01019533">
    <property type="protein sequence ID" value="VDO61123.1"/>
    <property type="molecule type" value="Genomic_DNA"/>
</dbReference>
<dbReference type="InterPro" id="IPR029063">
    <property type="entry name" value="SAM-dependent_MTases_sf"/>
</dbReference>